<evidence type="ECO:0000256" key="1">
    <source>
        <dbReference type="SAM" id="SignalP"/>
    </source>
</evidence>
<comment type="caution">
    <text evidence="2">The sequence shown here is derived from an EMBL/GenBank/DDBJ whole genome shotgun (WGS) entry which is preliminary data.</text>
</comment>
<accession>A0A2N6CS48</accession>
<feature type="chain" id="PRO_5014814640" description="Discoidin domain-containing protein" evidence="1">
    <location>
        <begin position="24"/>
        <end position="360"/>
    </location>
</feature>
<dbReference type="Proteomes" id="UP000235015">
    <property type="component" value="Unassembled WGS sequence"/>
</dbReference>
<dbReference type="Gene3D" id="2.60.120.260">
    <property type="entry name" value="Galactose-binding domain-like"/>
    <property type="match status" value="1"/>
</dbReference>
<dbReference type="AlphaFoldDB" id="A0A2N6CS48"/>
<gene>
    <name evidence="2" type="ORF">C0630_18635</name>
</gene>
<keyword evidence="1" id="KW-0732">Signal</keyword>
<name>A0A2N6CS48_9GAMM</name>
<organism evidence="2 3">
    <name type="scientific">Sedimenticola selenatireducens</name>
    <dbReference type="NCBI Taxonomy" id="191960"/>
    <lineage>
        <taxon>Bacteria</taxon>
        <taxon>Pseudomonadati</taxon>
        <taxon>Pseudomonadota</taxon>
        <taxon>Gammaproteobacteria</taxon>
        <taxon>Chromatiales</taxon>
        <taxon>Sedimenticolaceae</taxon>
        <taxon>Sedimenticola</taxon>
    </lineage>
</organism>
<dbReference type="EMBL" id="PKUN01000030">
    <property type="protein sequence ID" value="PLX59917.1"/>
    <property type="molecule type" value="Genomic_DNA"/>
</dbReference>
<evidence type="ECO:0000313" key="2">
    <source>
        <dbReference type="EMBL" id="PLX59917.1"/>
    </source>
</evidence>
<evidence type="ECO:0000313" key="3">
    <source>
        <dbReference type="Proteomes" id="UP000235015"/>
    </source>
</evidence>
<proteinExistence type="predicted"/>
<feature type="signal peptide" evidence="1">
    <location>
        <begin position="1"/>
        <end position="23"/>
    </location>
</feature>
<dbReference type="RefSeq" id="WP_273440940.1">
    <property type="nucleotide sequence ID" value="NZ_PKUN01000030.1"/>
</dbReference>
<protein>
    <recommendedName>
        <fullName evidence="4">Discoidin domain-containing protein</fullName>
    </recommendedName>
</protein>
<reference evidence="2 3" key="1">
    <citation type="submission" date="2017-11" db="EMBL/GenBank/DDBJ databases">
        <title>Genome-resolved metagenomics identifies genetic mobility, metabolic interactions, and unexpected diversity in perchlorate-reducing communities.</title>
        <authorList>
            <person name="Barnum T.P."/>
            <person name="Figueroa I.A."/>
            <person name="Carlstrom C.I."/>
            <person name="Lucas L.N."/>
            <person name="Engelbrektson A.L."/>
            <person name="Coates J.D."/>
        </authorList>
    </citation>
    <scope>NUCLEOTIDE SEQUENCE [LARGE SCALE GENOMIC DNA]</scope>
    <source>
        <strain evidence="2">BM301</strain>
    </source>
</reference>
<dbReference type="SUPFAM" id="SSF49785">
    <property type="entry name" value="Galactose-binding domain-like"/>
    <property type="match status" value="1"/>
</dbReference>
<sequence>MKISVKLNYLMLLLMLFMSAITAQPLPVFVEAREIGQGIAFNRMGACYLVTPAHVIDGSFFATVIAGLPAAPKGDGDVLMTFGYDLSLLRITGGVANDCNFTFRSAGGLDSMLASTSIAHLLTVRSDGSVGRQPLGIADTGMIYIYVQPMPGDEPLMKGMSGSMLEASGKPLGMLMSVDPESGHGKVLRYDRLTETVAPFFRGKAAAPPSVDNRVVAGASAVTKANGAAVTRWTSPPLGADFRAKNLLDGQPESIWQARVKKFPVDIEIEMAAGKSMVLNAVELVSAGVIQRERTPRDYEIMVSNKVSGGWIPLTSGTLFTKDDATLVAFVPVRAKRLLVRFHSNWGDTEAVGLSEIRLR</sequence>
<evidence type="ECO:0008006" key="4">
    <source>
        <dbReference type="Google" id="ProtNLM"/>
    </source>
</evidence>
<dbReference type="InterPro" id="IPR008979">
    <property type="entry name" value="Galactose-bd-like_sf"/>
</dbReference>